<dbReference type="GO" id="GO:0035999">
    <property type="term" value="P:tetrahydrofolate interconversion"/>
    <property type="evidence" value="ECO:0007669"/>
    <property type="project" value="TreeGrafter"/>
</dbReference>
<dbReference type="NCBIfam" id="TIGR02727">
    <property type="entry name" value="MTHFS_bact"/>
    <property type="match status" value="1"/>
</dbReference>
<keyword evidence="5" id="KW-0460">Magnesium</keyword>
<protein>
    <recommendedName>
        <fullName evidence="5">5-formyltetrahydrofolate cyclo-ligase</fullName>
        <ecNumber evidence="5">6.3.3.2</ecNumber>
    </recommendedName>
</protein>
<dbReference type="Gene3D" id="3.40.50.10420">
    <property type="entry name" value="NagB/RpiA/CoA transferase-like"/>
    <property type="match status" value="1"/>
</dbReference>
<dbReference type="GO" id="GO:0009396">
    <property type="term" value="P:folic acid-containing compound biosynthetic process"/>
    <property type="evidence" value="ECO:0007669"/>
    <property type="project" value="TreeGrafter"/>
</dbReference>
<proteinExistence type="inferred from homology"/>
<dbReference type="InterPro" id="IPR037171">
    <property type="entry name" value="NagB/RpiA_transferase-like"/>
</dbReference>
<keyword evidence="2 4" id="KW-0547">Nucleotide-binding</keyword>
<dbReference type="GO" id="GO:0030272">
    <property type="term" value="F:5-formyltetrahydrofolate cyclo-ligase activity"/>
    <property type="evidence" value="ECO:0007669"/>
    <property type="project" value="UniProtKB-EC"/>
</dbReference>
<dbReference type="EC" id="6.3.3.2" evidence="5"/>
<dbReference type="GO" id="GO:0005524">
    <property type="term" value="F:ATP binding"/>
    <property type="evidence" value="ECO:0007669"/>
    <property type="project" value="UniProtKB-KW"/>
</dbReference>
<evidence type="ECO:0000256" key="5">
    <source>
        <dbReference type="RuleBase" id="RU361279"/>
    </source>
</evidence>
<dbReference type="InterPro" id="IPR002698">
    <property type="entry name" value="FTHF_cligase"/>
</dbReference>
<dbReference type="PANTHER" id="PTHR23407">
    <property type="entry name" value="ATPASE INHIBITOR/5-FORMYLTETRAHYDROFOLATE CYCLO-LIGASE"/>
    <property type="match status" value="1"/>
</dbReference>
<dbReference type="EMBL" id="BMKS01000003">
    <property type="protein sequence ID" value="GGG27683.1"/>
    <property type="molecule type" value="Genomic_DNA"/>
</dbReference>
<gene>
    <name evidence="6" type="ORF">GCM10010964_14510</name>
</gene>
<comment type="cofactor">
    <cofactor evidence="5">
        <name>Mg(2+)</name>
        <dbReference type="ChEBI" id="CHEBI:18420"/>
    </cofactor>
</comment>
<dbReference type="InterPro" id="IPR024185">
    <property type="entry name" value="FTHF_cligase-like_sf"/>
</dbReference>
<sequence>MSGAGCDVPLAERKARARREALARRLAAAQAAAANPRFAERFAALVLEEAPPPRGALVAGFWPMGPEIDVRLLLKALEARGHALALPVTPRRGLPLLFRRWRWGEPLGRGPLGTREPEAGEVVRPDFLLVPLLAFDRAGRRLGYGGGYYDRTLAALPGAVALGCAYAAQEVAKVPAGPEDARLARVATEEGVVVCGGDGPG</sequence>
<keyword evidence="7" id="KW-1185">Reference proteome</keyword>
<evidence type="ECO:0000256" key="2">
    <source>
        <dbReference type="ARBA" id="ARBA00022741"/>
    </source>
</evidence>
<dbReference type="RefSeq" id="WP_188899335.1">
    <property type="nucleotide sequence ID" value="NZ_BMKS01000003.1"/>
</dbReference>
<evidence type="ECO:0000256" key="4">
    <source>
        <dbReference type="PIRSR" id="PIRSR006806-1"/>
    </source>
</evidence>
<evidence type="ECO:0000313" key="7">
    <source>
        <dbReference type="Proteomes" id="UP000597507"/>
    </source>
</evidence>
<feature type="binding site" evidence="4">
    <location>
        <position position="67"/>
    </location>
    <ligand>
        <name>substrate</name>
    </ligand>
</feature>
<accession>A0A8J2Z9S7</accession>
<comment type="caution">
    <text evidence="6">The sequence shown here is derived from an EMBL/GenBank/DDBJ whole genome shotgun (WGS) entry which is preliminary data.</text>
</comment>
<dbReference type="SUPFAM" id="SSF100950">
    <property type="entry name" value="NagB/RpiA/CoA transferase-like"/>
    <property type="match status" value="1"/>
</dbReference>
<dbReference type="Pfam" id="PF01812">
    <property type="entry name" value="5-FTHF_cyc-lig"/>
    <property type="match status" value="1"/>
</dbReference>
<evidence type="ECO:0000313" key="6">
    <source>
        <dbReference type="EMBL" id="GGG27683.1"/>
    </source>
</evidence>
<organism evidence="6 7">
    <name type="scientific">Caldovatus sediminis</name>
    <dbReference type="NCBI Taxonomy" id="2041189"/>
    <lineage>
        <taxon>Bacteria</taxon>
        <taxon>Pseudomonadati</taxon>
        <taxon>Pseudomonadota</taxon>
        <taxon>Alphaproteobacteria</taxon>
        <taxon>Acetobacterales</taxon>
        <taxon>Roseomonadaceae</taxon>
        <taxon>Caldovatus</taxon>
    </lineage>
</organism>
<evidence type="ECO:0000256" key="3">
    <source>
        <dbReference type="ARBA" id="ARBA00022840"/>
    </source>
</evidence>
<dbReference type="Proteomes" id="UP000597507">
    <property type="component" value="Unassembled WGS sequence"/>
</dbReference>
<dbReference type="PANTHER" id="PTHR23407:SF1">
    <property type="entry name" value="5-FORMYLTETRAHYDROFOLATE CYCLO-LIGASE"/>
    <property type="match status" value="1"/>
</dbReference>
<keyword evidence="5" id="KW-0479">Metal-binding</keyword>
<reference evidence="6 7" key="1">
    <citation type="journal article" date="2014" name="Int. J. Syst. Evol. Microbiol.">
        <title>Complete genome sequence of Corynebacterium casei LMG S-19264T (=DSM 44701T), isolated from a smear-ripened cheese.</title>
        <authorList>
            <consortium name="US DOE Joint Genome Institute (JGI-PGF)"/>
            <person name="Walter F."/>
            <person name="Albersmeier A."/>
            <person name="Kalinowski J."/>
            <person name="Ruckert C."/>
        </authorList>
    </citation>
    <scope>NUCLEOTIDE SEQUENCE [LARGE SCALE GENOMIC DNA]</scope>
    <source>
        <strain evidence="6 7">CGMCC 1.16330</strain>
    </source>
</reference>
<dbReference type="AlphaFoldDB" id="A0A8J2Z9S7"/>
<comment type="catalytic activity">
    <reaction evidence="5">
        <text>(6S)-5-formyl-5,6,7,8-tetrahydrofolate + ATP = (6R)-5,10-methenyltetrahydrofolate + ADP + phosphate</text>
        <dbReference type="Rhea" id="RHEA:10488"/>
        <dbReference type="ChEBI" id="CHEBI:30616"/>
        <dbReference type="ChEBI" id="CHEBI:43474"/>
        <dbReference type="ChEBI" id="CHEBI:57455"/>
        <dbReference type="ChEBI" id="CHEBI:57457"/>
        <dbReference type="ChEBI" id="CHEBI:456216"/>
        <dbReference type="EC" id="6.3.3.2"/>
    </reaction>
</comment>
<dbReference type="PIRSF" id="PIRSF006806">
    <property type="entry name" value="FTHF_cligase"/>
    <property type="match status" value="1"/>
</dbReference>
<keyword evidence="3 4" id="KW-0067">ATP-binding</keyword>
<dbReference type="GO" id="GO:0046872">
    <property type="term" value="F:metal ion binding"/>
    <property type="evidence" value="ECO:0007669"/>
    <property type="project" value="UniProtKB-KW"/>
</dbReference>
<name>A0A8J2Z9S7_9PROT</name>
<evidence type="ECO:0000256" key="1">
    <source>
        <dbReference type="ARBA" id="ARBA00010638"/>
    </source>
</evidence>
<feature type="binding site" evidence="4">
    <location>
        <begin position="141"/>
        <end position="149"/>
    </location>
    <ligand>
        <name>ATP</name>
        <dbReference type="ChEBI" id="CHEBI:30616"/>
    </ligand>
</feature>
<comment type="similarity">
    <text evidence="1 5">Belongs to the 5-formyltetrahydrofolate cyclo-ligase family.</text>
</comment>